<comment type="caution">
    <text evidence="3">The sequence shown here is derived from an EMBL/GenBank/DDBJ whole genome shotgun (WGS) entry which is preliminary data.</text>
</comment>
<organism evidence="3 4">
    <name type="scientific">Cyanomargarita calcarea GSE-NOS-MK-12-04C</name>
    <dbReference type="NCBI Taxonomy" id="2839659"/>
    <lineage>
        <taxon>Bacteria</taxon>
        <taxon>Bacillati</taxon>
        <taxon>Cyanobacteriota</taxon>
        <taxon>Cyanophyceae</taxon>
        <taxon>Nostocales</taxon>
        <taxon>Cyanomargaritaceae</taxon>
        <taxon>Cyanomargarita</taxon>
    </lineage>
</organism>
<dbReference type="PROSITE" id="PS00141">
    <property type="entry name" value="ASP_PROTEASE"/>
    <property type="match status" value="1"/>
</dbReference>
<dbReference type="CDD" id="cd05483">
    <property type="entry name" value="retropepsin_like_bacteria"/>
    <property type="match status" value="1"/>
</dbReference>
<dbReference type="InterPro" id="IPR001969">
    <property type="entry name" value="Aspartic_peptidase_AS"/>
</dbReference>
<dbReference type="EMBL" id="JAHHGZ010000062">
    <property type="protein sequence ID" value="MBW4672090.1"/>
    <property type="molecule type" value="Genomic_DNA"/>
</dbReference>
<dbReference type="AlphaFoldDB" id="A0A951V158"/>
<proteinExistence type="predicted"/>
<reference evidence="3" key="2">
    <citation type="journal article" date="2022" name="Microbiol. Resour. Announc.">
        <title>Metagenome Sequencing to Explore Phylogenomics of Terrestrial Cyanobacteria.</title>
        <authorList>
            <person name="Ward R.D."/>
            <person name="Stajich J.E."/>
            <person name="Johansen J.R."/>
            <person name="Huntemann M."/>
            <person name="Clum A."/>
            <person name="Foster B."/>
            <person name="Foster B."/>
            <person name="Roux S."/>
            <person name="Palaniappan K."/>
            <person name="Varghese N."/>
            <person name="Mukherjee S."/>
            <person name="Reddy T.B.K."/>
            <person name="Daum C."/>
            <person name="Copeland A."/>
            <person name="Chen I.A."/>
            <person name="Ivanova N.N."/>
            <person name="Kyrpides N.C."/>
            <person name="Shapiro N."/>
            <person name="Eloe-Fadrosh E.A."/>
            <person name="Pietrasiak N."/>
        </authorList>
    </citation>
    <scope>NUCLEOTIDE SEQUENCE</scope>
    <source>
        <strain evidence="3">GSE-NOS-MK-12-04C</strain>
    </source>
</reference>
<gene>
    <name evidence="3" type="ORF">KME60_32865</name>
</gene>
<evidence type="ECO:0000313" key="4">
    <source>
        <dbReference type="Proteomes" id="UP000729701"/>
    </source>
</evidence>
<reference evidence="3" key="1">
    <citation type="submission" date="2021-05" db="EMBL/GenBank/DDBJ databases">
        <authorList>
            <person name="Pietrasiak N."/>
            <person name="Ward R."/>
            <person name="Stajich J.E."/>
            <person name="Kurbessoian T."/>
        </authorList>
    </citation>
    <scope>NUCLEOTIDE SEQUENCE</scope>
    <source>
        <strain evidence="3">GSE-NOS-MK-12-04C</strain>
    </source>
</reference>
<dbReference type="Gene3D" id="2.40.70.10">
    <property type="entry name" value="Acid Proteases"/>
    <property type="match status" value="1"/>
</dbReference>
<evidence type="ECO:0000313" key="3">
    <source>
        <dbReference type="EMBL" id="MBW4672090.1"/>
    </source>
</evidence>
<dbReference type="SUPFAM" id="SSF50630">
    <property type="entry name" value="Acid proteases"/>
    <property type="match status" value="1"/>
</dbReference>
<dbReference type="GO" id="GO:0006508">
    <property type="term" value="P:proteolysis"/>
    <property type="evidence" value="ECO:0007669"/>
    <property type="project" value="UniProtKB-KW"/>
</dbReference>
<keyword evidence="3" id="KW-0645">Protease</keyword>
<feature type="domain" description="Peptidase A2" evidence="2">
    <location>
        <begin position="82"/>
        <end position="158"/>
    </location>
</feature>
<accession>A0A951V158</accession>
<dbReference type="InterPro" id="IPR034122">
    <property type="entry name" value="Retropepsin-like_bacterial"/>
</dbReference>
<dbReference type="InterPro" id="IPR021109">
    <property type="entry name" value="Peptidase_aspartic_dom_sf"/>
</dbReference>
<evidence type="ECO:0000259" key="2">
    <source>
        <dbReference type="PROSITE" id="PS50175"/>
    </source>
</evidence>
<dbReference type="GO" id="GO:0004190">
    <property type="term" value="F:aspartic-type endopeptidase activity"/>
    <property type="evidence" value="ECO:0007669"/>
    <property type="project" value="InterPro"/>
</dbReference>
<evidence type="ECO:0000256" key="1">
    <source>
        <dbReference type="ARBA" id="ARBA00022801"/>
    </source>
</evidence>
<sequence length="176" mass="19114">MKSACKLWITIIPMLIFLVYPHRTTAQNVEACFMVTSSGKTINLGTLCGITPTNSGVFRIPIKRRIAKTPVIDVTFNGNKTFEMILDTGATSVVITQAMVEALKITPTGTMQASIADGSEVQFNTSNIQAIAVGGAVVNNVQVAIAPKADIGLLGHDFFDNYDVKILQKEVEFHRR</sequence>
<name>A0A951V158_9CYAN</name>
<dbReference type="InterPro" id="IPR001995">
    <property type="entry name" value="Peptidase_A2_cat"/>
</dbReference>
<dbReference type="PROSITE" id="PS50175">
    <property type="entry name" value="ASP_PROT_RETROV"/>
    <property type="match status" value="1"/>
</dbReference>
<dbReference type="Proteomes" id="UP000729701">
    <property type="component" value="Unassembled WGS sequence"/>
</dbReference>
<protein>
    <submittedName>
        <fullName evidence="3">Retroviral-like aspartic protease family protein</fullName>
    </submittedName>
</protein>
<keyword evidence="1" id="KW-0378">Hydrolase</keyword>
<dbReference type="Pfam" id="PF13975">
    <property type="entry name" value="gag-asp_proteas"/>
    <property type="match status" value="1"/>
</dbReference>